<gene>
    <name evidence="9" type="ORF">VB774_11620</name>
</gene>
<dbReference type="Gene3D" id="6.10.140.1990">
    <property type="match status" value="1"/>
</dbReference>
<feature type="domain" description="YknX-like C-terminal permuted SH3-like" evidence="8">
    <location>
        <begin position="365"/>
        <end position="433"/>
    </location>
</feature>
<evidence type="ECO:0000256" key="4">
    <source>
        <dbReference type="SAM" id="Phobius"/>
    </source>
</evidence>
<evidence type="ECO:0000256" key="1">
    <source>
        <dbReference type="ARBA" id="ARBA00009477"/>
    </source>
</evidence>
<dbReference type="EMBL" id="JAYGIE010000072">
    <property type="protein sequence ID" value="MEA5478265.1"/>
    <property type="molecule type" value="Genomic_DNA"/>
</dbReference>
<dbReference type="PANTHER" id="PTHR30469">
    <property type="entry name" value="MULTIDRUG RESISTANCE PROTEIN MDTA"/>
    <property type="match status" value="1"/>
</dbReference>
<feature type="transmembrane region" description="Helical" evidence="4">
    <location>
        <begin position="23"/>
        <end position="43"/>
    </location>
</feature>
<evidence type="ECO:0000259" key="8">
    <source>
        <dbReference type="Pfam" id="PF25989"/>
    </source>
</evidence>
<dbReference type="RefSeq" id="WP_323261788.1">
    <property type="nucleotide sequence ID" value="NZ_JAYGIE010000072.1"/>
</dbReference>
<keyword evidence="4" id="KW-0812">Transmembrane</keyword>
<dbReference type="Gene3D" id="2.40.30.170">
    <property type="match status" value="1"/>
</dbReference>
<dbReference type="InterPro" id="IPR058624">
    <property type="entry name" value="MdtA-like_HH"/>
</dbReference>
<dbReference type="InterPro" id="IPR058792">
    <property type="entry name" value="Beta-barrel_RND_2"/>
</dbReference>
<keyword evidence="10" id="KW-1185">Reference proteome</keyword>
<evidence type="ECO:0000259" key="7">
    <source>
        <dbReference type="Pfam" id="PF25954"/>
    </source>
</evidence>
<name>A0ABU5TJ38_9CYAN</name>
<dbReference type="NCBIfam" id="TIGR01730">
    <property type="entry name" value="RND_mfp"/>
    <property type="match status" value="1"/>
</dbReference>
<protein>
    <submittedName>
        <fullName evidence="9">Efflux RND transporter periplasmic adaptor subunit</fullName>
    </submittedName>
</protein>
<dbReference type="Pfam" id="PF25989">
    <property type="entry name" value="YknX_C"/>
    <property type="match status" value="1"/>
</dbReference>
<dbReference type="Pfam" id="PF25954">
    <property type="entry name" value="Beta-barrel_RND_2"/>
    <property type="match status" value="1"/>
</dbReference>
<evidence type="ECO:0000259" key="5">
    <source>
        <dbReference type="Pfam" id="PF25876"/>
    </source>
</evidence>
<sequence>MITNKITNSKTQHFWQSLLQNKLLLIGSILGMVLLSGGTIWWLTQSSKNGQSAANLAVASSNANPIQVKTAIARQQGVNNLRVLTGSVEPLETVTLTSRVMGQIRQLNVQEGDRVKTGQVLIDIDVADIQAQGNQALAGVSMAQSNFQNAEARLQQSIGQLIEIESDLAEAKLEQSRMARLQAEGAVSQQLLDQANTRVKMSQARLQQTQAMIGQSQATMNQAQAQVSQAQSQVSQVVANLDYGTIAAPFDGVVTRKHSEVGAMAGSAQPLLTIESSDRLRFSTQVPESMIAQIRSGQNVSVYIDALNREVTGRVSHIIPAADPTTRNFTVKVTLNGTAGVISGMFGRLQLTNPAVAQKTSDRQALVIPQAAIVNQFGIKGVYKVAEGKANFQPITTGRVTGEDIEVFSGLANGDRVVVQPSADLKNGNAVQVN</sequence>
<keyword evidence="2 3" id="KW-0175">Coiled coil</keyword>
<feature type="coiled-coil region" evidence="3">
    <location>
        <begin position="154"/>
        <end position="240"/>
    </location>
</feature>
<feature type="domain" description="Multidrug resistance protein MdtA-like alpha-helical hairpin" evidence="5">
    <location>
        <begin position="154"/>
        <end position="217"/>
    </location>
</feature>
<dbReference type="Pfam" id="PF25876">
    <property type="entry name" value="HH_MFP_RND"/>
    <property type="match status" value="1"/>
</dbReference>
<feature type="domain" description="Multidrug resistance protein MdtA-like barrel-sandwich hybrid" evidence="6">
    <location>
        <begin position="92"/>
        <end position="271"/>
    </location>
</feature>
<evidence type="ECO:0000313" key="10">
    <source>
        <dbReference type="Proteomes" id="UP001301388"/>
    </source>
</evidence>
<dbReference type="Gene3D" id="2.40.420.20">
    <property type="match status" value="1"/>
</dbReference>
<evidence type="ECO:0000313" key="9">
    <source>
        <dbReference type="EMBL" id="MEA5478265.1"/>
    </source>
</evidence>
<dbReference type="SUPFAM" id="SSF111369">
    <property type="entry name" value="HlyD-like secretion proteins"/>
    <property type="match status" value="2"/>
</dbReference>
<dbReference type="Pfam" id="PF25917">
    <property type="entry name" value="BSH_RND"/>
    <property type="match status" value="1"/>
</dbReference>
<accession>A0ABU5TJ38</accession>
<evidence type="ECO:0000256" key="2">
    <source>
        <dbReference type="ARBA" id="ARBA00023054"/>
    </source>
</evidence>
<reference evidence="9 10" key="1">
    <citation type="submission" date="2023-12" db="EMBL/GenBank/DDBJ databases">
        <title>Baltic Sea Cyanobacteria.</title>
        <authorList>
            <person name="Delbaje E."/>
            <person name="Fewer D.P."/>
            <person name="Shishido T.K."/>
        </authorList>
    </citation>
    <scope>NUCLEOTIDE SEQUENCE [LARGE SCALE GENOMIC DNA]</scope>
    <source>
        <strain evidence="9 10">UHCC 0370</strain>
    </source>
</reference>
<keyword evidence="4" id="KW-1133">Transmembrane helix</keyword>
<comment type="similarity">
    <text evidence="1">Belongs to the membrane fusion protein (MFP) (TC 8.A.1) family.</text>
</comment>
<dbReference type="Proteomes" id="UP001301388">
    <property type="component" value="Unassembled WGS sequence"/>
</dbReference>
<comment type="caution">
    <text evidence="9">The sequence shown here is derived from an EMBL/GenBank/DDBJ whole genome shotgun (WGS) entry which is preliminary data.</text>
</comment>
<evidence type="ECO:0000256" key="3">
    <source>
        <dbReference type="SAM" id="Coils"/>
    </source>
</evidence>
<evidence type="ECO:0000259" key="6">
    <source>
        <dbReference type="Pfam" id="PF25917"/>
    </source>
</evidence>
<dbReference type="InterPro" id="IPR030190">
    <property type="entry name" value="MacA_alpha-hairpin_sf"/>
</dbReference>
<dbReference type="Gene3D" id="2.40.50.100">
    <property type="match status" value="1"/>
</dbReference>
<proteinExistence type="inferred from homology"/>
<feature type="domain" description="CusB-like beta-barrel" evidence="7">
    <location>
        <begin position="284"/>
        <end position="353"/>
    </location>
</feature>
<keyword evidence="4" id="KW-0472">Membrane</keyword>
<dbReference type="InterPro" id="IPR058637">
    <property type="entry name" value="YknX-like_C"/>
</dbReference>
<organism evidence="9 10">
    <name type="scientific">Pseudanabaena galeata UHCC 0370</name>
    <dbReference type="NCBI Taxonomy" id="3110310"/>
    <lineage>
        <taxon>Bacteria</taxon>
        <taxon>Bacillati</taxon>
        <taxon>Cyanobacteriota</taxon>
        <taxon>Cyanophyceae</taxon>
        <taxon>Pseudanabaenales</taxon>
        <taxon>Pseudanabaenaceae</taxon>
        <taxon>Pseudanabaena</taxon>
    </lineage>
</organism>
<dbReference type="InterPro" id="IPR006143">
    <property type="entry name" value="RND_pump_MFP"/>
</dbReference>
<dbReference type="InterPro" id="IPR058625">
    <property type="entry name" value="MdtA-like_BSH"/>
</dbReference>